<comment type="caution">
    <text evidence="3">The sequence shown here is derived from an EMBL/GenBank/DDBJ whole genome shotgun (WGS) entry which is preliminary data.</text>
</comment>
<dbReference type="Proteomes" id="UP000196655">
    <property type="component" value="Unassembled WGS sequence"/>
</dbReference>
<dbReference type="OrthoDB" id="9792858at2"/>
<proteinExistence type="predicted"/>
<dbReference type="PANTHER" id="PTHR30466">
    <property type="entry name" value="FLAVIN REDUCTASE"/>
    <property type="match status" value="1"/>
</dbReference>
<protein>
    <submittedName>
        <fullName evidence="3">Flavin reductase</fullName>
    </submittedName>
</protein>
<dbReference type="Gene3D" id="3.90.79.10">
    <property type="entry name" value="Nucleoside Triphosphate Pyrophosphohydrolase"/>
    <property type="match status" value="1"/>
</dbReference>
<dbReference type="GO" id="GO:0006208">
    <property type="term" value="P:pyrimidine nucleobase catabolic process"/>
    <property type="evidence" value="ECO:0007669"/>
    <property type="project" value="TreeGrafter"/>
</dbReference>
<evidence type="ECO:0000256" key="1">
    <source>
        <dbReference type="ARBA" id="ARBA00023002"/>
    </source>
</evidence>
<dbReference type="Gene3D" id="2.30.110.10">
    <property type="entry name" value="Electron Transport, Fmn-binding Protein, Chain A"/>
    <property type="match status" value="1"/>
</dbReference>
<keyword evidence="1" id="KW-0560">Oxidoreductase</keyword>
<feature type="domain" description="Flavin reductase like" evidence="2">
    <location>
        <begin position="19"/>
        <end position="162"/>
    </location>
</feature>
<evidence type="ECO:0000259" key="2">
    <source>
        <dbReference type="SMART" id="SM00903"/>
    </source>
</evidence>
<dbReference type="EMBL" id="NHON01000121">
    <property type="protein sequence ID" value="OWJ59422.1"/>
    <property type="molecule type" value="Genomic_DNA"/>
</dbReference>
<organism evidence="3 4">
    <name type="scientific">Inquilinus limosus</name>
    <dbReference type="NCBI Taxonomy" id="171674"/>
    <lineage>
        <taxon>Bacteria</taxon>
        <taxon>Pseudomonadati</taxon>
        <taxon>Pseudomonadota</taxon>
        <taxon>Alphaproteobacteria</taxon>
        <taxon>Rhodospirillales</taxon>
        <taxon>Rhodospirillaceae</taxon>
        <taxon>Inquilinus</taxon>
    </lineage>
</organism>
<keyword evidence="4" id="KW-1185">Reference proteome</keyword>
<dbReference type="PANTHER" id="PTHR30466:SF1">
    <property type="entry name" value="FMN REDUCTASE (NADH) RUTF"/>
    <property type="match status" value="1"/>
</dbReference>
<evidence type="ECO:0000313" key="4">
    <source>
        <dbReference type="Proteomes" id="UP000196655"/>
    </source>
</evidence>
<dbReference type="SUPFAM" id="SSF50475">
    <property type="entry name" value="FMN-binding split barrel"/>
    <property type="match status" value="1"/>
</dbReference>
<dbReference type="AlphaFoldDB" id="A0A211Z2D7"/>
<dbReference type="Pfam" id="PF01613">
    <property type="entry name" value="Flavin_Reduct"/>
    <property type="match status" value="1"/>
</dbReference>
<dbReference type="RefSeq" id="WP_088156873.1">
    <property type="nucleotide sequence ID" value="NZ_NHON01000121.1"/>
</dbReference>
<dbReference type="InterPro" id="IPR012349">
    <property type="entry name" value="Split_barrel_FMN-bd"/>
</dbReference>
<dbReference type="InterPro" id="IPR050268">
    <property type="entry name" value="NADH-dep_flavin_reductase"/>
</dbReference>
<dbReference type="GO" id="GO:0010181">
    <property type="term" value="F:FMN binding"/>
    <property type="evidence" value="ECO:0007669"/>
    <property type="project" value="InterPro"/>
</dbReference>
<dbReference type="SMART" id="SM00903">
    <property type="entry name" value="Flavin_Reduct"/>
    <property type="match status" value="1"/>
</dbReference>
<dbReference type="GO" id="GO:0042602">
    <property type="term" value="F:riboflavin reductase (NADPH) activity"/>
    <property type="evidence" value="ECO:0007669"/>
    <property type="project" value="TreeGrafter"/>
</dbReference>
<reference evidence="4" key="1">
    <citation type="submission" date="2017-05" db="EMBL/GenBank/DDBJ databases">
        <authorList>
            <person name="Macchi M."/>
            <person name="Festa S."/>
            <person name="Coppotelli B.M."/>
            <person name="Morelli I.S."/>
        </authorList>
    </citation>
    <scope>NUCLEOTIDE SEQUENCE [LARGE SCALE GENOMIC DNA]</scope>
    <source>
        <strain evidence="4">I</strain>
    </source>
</reference>
<evidence type="ECO:0000313" key="3">
    <source>
        <dbReference type="EMBL" id="OWJ59422.1"/>
    </source>
</evidence>
<gene>
    <name evidence="3" type="ORF">BWR60_32500</name>
</gene>
<dbReference type="InterPro" id="IPR002563">
    <property type="entry name" value="Flavin_Rdtase-like_dom"/>
</dbReference>
<sequence length="332" mass="35458">MSAPPDHSPIDAVELRRAFGTFVTGVTVVTTWDETGAPRGMTANSFTSVSLNPPLLLVCVGKGAASYPAFAASPAFAVNLLHEAQAEVSSLFASKSADKFRAVSHDAVHTGAPVLTDCMTWFDCSVHDRVEAGDHMVLIGRVQAFGTSASAPLGFCRGRYAAVKDPLPAGWSPSHRMVVGYLIEDAGRILLRADGNGGWGLPTARRRQAGAAIDLDQAGTLALRADATFLYSVFDVGDGDPGFIIYRGRLERETAALPPDLRFFPADDLPFDAIPVREVRSMLRRYLRERGASRFGIYIDSPDGGRVAMIEGTRPWQPADAGPLPATDSATP</sequence>
<name>A0A211Z2D7_9PROT</name>
<accession>A0A211Z2D7</accession>